<comment type="caution">
    <text evidence="6">The sequence shown here is derived from an EMBL/GenBank/DDBJ whole genome shotgun (WGS) entry which is preliminary data.</text>
</comment>
<evidence type="ECO:0000259" key="5">
    <source>
        <dbReference type="PROSITE" id="PS50828"/>
    </source>
</evidence>
<feature type="repeat" description="PPR" evidence="3">
    <location>
        <begin position="436"/>
        <end position="470"/>
    </location>
</feature>
<keyword evidence="2" id="KW-0677">Repeat</keyword>
<protein>
    <recommendedName>
        <fullName evidence="5">Smr domain-containing protein</fullName>
    </recommendedName>
</protein>
<dbReference type="InterPro" id="IPR011990">
    <property type="entry name" value="TPR-like_helical_dom_sf"/>
</dbReference>
<dbReference type="EMBL" id="JADBGQ010000004">
    <property type="protein sequence ID" value="KAG5401821.1"/>
    <property type="molecule type" value="Genomic_DNA"/>
</dbReference>
<dbReference type="PROSITE" id="PS51375">
    <property type="entry name" value="PPR"/>
    <property type="match status" value="9"/>
</dbReference>
<feature type="compositionally biased region" description="Basic residues" evidence="4">
    <location>
        <begin position="167"/>
        <end position="178"/>
    </location>
</feature>
<feature type="region of interest" description="Disordered" evidence="4">
    <location>
        <begin position="226"/>
        <end position="333"/>
    </location>
</feature>
<dbReference type="Pfam" id="PF01535">
    <property type="entry name" value="PPR"/>
    <property type="match status" value="1"/>
</dbReference>
<feature type="domain" description="Smr" evidence="5">
    <location>
        <begin position="956"/>
        <end position="1045"/>
    </location>
</feature>
<evidence type="ECO:0000256" key="1">
    <source>
        <dbReference type="ARBA" id="ARBA00007626"/>
    </source>
</evidence>
<feature type="compositionally biased region" description="Basic and acidic residues" evidence="4">
    <location>
        <begin position="139"/>
        <end position="148"/>
    </location>
</feature>
<feature type="compositionally biased region" description="Pro residues" evidence="4">
    <location>
        <begin position="238"/>
        <end position="263"/>
    </location>
</feature>
<feature type="repeat" description="PPR" evidence="3">
    <location>
        <begin position="717"/>
        <end position="751"/>
    </location>
</feature>
<feature type="repeat" description="PPR" evidence="3">
    <location>
        <begin position="612"/>
        <end position="646"/>
    </location>
</feature>
<dbReference type="SUPFAM" id="SSF160443">
    <property type="entry name" value="SMR domain-like"/>
    <property type="match status" value="1"/>
</dbReference>
<feature type="repeat" description="PPR" evidence="3">
    <location>
        <begin position="507"/>
        <end position="541"/>
    </location>
</feature>
<name>A0ABQ7MSX9_BRACM</name>
<evidence type="ECO:0000256" key="4">
    <source>
        <dbReference type="SAM" id="MobiDB-lite"/>
    </source>
</evidence>
<accession>A0ABQ7MSX9</accession>
<sequence length="1086" mass="120856">MACTVDLRCLDEGFGGKTFKRKCESQEQASAEASMDIDSIQPPSAKRSAVASSEDPDKPVSVVAIERPSYDGVISGKVSGRPWKLPRAHRASGRFVRNKGPDLEEMKRGREIKRAYRERMSELKEEIRSNKVEKRKKKEEREKRKQENVLRTGTKLQKITNPKTLKKIAKSKQRKHLKVIPDEMMSGNKKSVKREKESKRNESLISPVTVTPYLFPFLPFRDGVNAASPLHDHHQHPPSDPPTTQPHPPSMAPPARPLPPPQQPRRHLSSPHPPRRLSRRLSPSSTNLSKFPPLQTPKSDSSDFSGRRSTRFVSKMHFGRPKTTTSSSRHSSAAEEALRTAITFSGEDQTFQSLISSFEPKLRGSDDYTFILRELGNRGECDKAVTFYEFAVLRERRKIEQGKLASAMIGTLGRLGKVSIAKRVFEEALSGGYGNTVYAFSAIISAFGRSGLHEEAISVFTSMKSYNLRPNLVTYNAVIDACGKGGMEFKQVAEFLYEMQRNNVQPDRITFNSLLAVCSRGGLWEAARNLFDEMSKRGIEQDVFTYNTLLDAICKGGKMDMAFEILSQMPSKRIMPNVVSYSAVIDGFAKAGRFDEALNLFDEMKYLGIALDRVSYNTLLSIYTKLGRSKEALDVLREMASVGIKKDVVTYNALLGGYGKQRNYLEVKNVFAEMKRERVTPNLLTYSTLIDVYSKGGLYKEAMEIFKEFKGAGLRADVVLYSALIDALCKNGLVGSAVSLIDEMTKEGISPNVVTYNSIIDAFGRSATVECLAESGDGGVGSSSLLPSSSLSKLAVTEDNQVMQIFGKLTIESSNRGKKDCKEGMHELSSILEVIRKMHQLEIKPNVVTFSAILNACSRCNSFEDASVLLEELRLFDNQVYGVVHGLLKGHRENVWLQAQSLFDKVNEMDGSTAAAFYNALTDMLWHFGQKRGAQLVALEGRSRQVWENVWSESCLDLHLMSSGAARAMVHAWLLNIRSIVYEGHELPKLLSILTGWGKHSKVVGDAALRPAVEALLRGMDAPFYLSKCNMGRFTSSGSVVATWLRESATLKLLIVHDHVTTKASTTRGPAEQHEQTSLTLQPLLL</sequence>
<feature type="compositionally biased region" description="Basic residues" evidence="4">
    <location>
        <begin position="264"/>
        <end position="279"/>
    </location>
</feature>
<dbReference type="PROSITE" id="PS50828">
    <property type="entry name" value="SMR"/>
    <property type="match status" value="1"/>
</dbReference>
<dbReference type="Pfam" id="PF13041">
    <property type="entry name" value="PPR_2"/>
    <property type="match status" value="3"/>
</dbReference>
<dbReference type="Gene3D" id="1.25.40.10">
    <property type="entry name" value="Tetratricopeptide repeat domain"/>
    <property type="match status" value="5"/>
</dbReference>
<dbReference type="PANTHER" id="PTHR47447:SF29">
    <property type="entry name" value="PPR CONTAINING PLANT PROTEIN"/>
    <property type="match status" value="1"/>
</dbReference>
<organism evidence="6 7">
    <name type="scientific">Brassica rapa subsp. trilocularis</name>
    <dbReference type="NCBI Taxonomy" id="1813537"/>
    <lineage>
        <taxon>Eukaryota</taxon>
        <taxon>Viridiplantae</taxon>
        <taxon>Streptophyta</taxon>
        <taxon>Embryophyta</taxon>
        <taxon>Tracheophyta</taxon>
        <taxon>Spermatophyta</taxon>
        <taxon>Magnoliopsida</taxon>
        <taxon>eudicotyledons</taxon>
        <taxon>Gunneridae</taxon>
        <taxon>Pentapetalae</taxon>
        <taxon>rosids</taxon>
        <taxon>malvids</taxon>
        <taxon>Brassicales</taxon>
        <taxon>Brassicaceae</taxon>
        <taxon>Brassiceae</taxon>
        <taxon>Brassica</taxon>
    </lineage>
</organism>
<gene>
    <name evidence="6" type="primary">A04p029770.1_BraROA</name>
    <name evidence="6" type="ORF">IGI04_016428</name>
</gene>
<dbReference type="InterPro" id="IPR036063">
    <property type="entry name" value="Smr_dom_sf"/>
</dbReference>
<evidence type="ECO:0000256" key="2">
    <source>
        <dbReference type="ARBA" id="ARBA00022737"/>
    </source>
</evidence>
<dbReference type="Pfam" id="PF13812">
    <property type="entry name" value="PPR_3"/>
    <property type="match status" value="2"/>
</dbReference>
<feature type="region of interest" description="Disordered" evidence="4">
    <location>
        <begin position="127"/>
        <end position="149"/>
    </location>
</feature>
<evidence type="ECO:0000313" key="7">
    <source>
        <dbReference type="Proteomes" id="UP000823674"/>
    </source>
</evidence>
<evidence type="ECO:0000256" key="3">
    <source>
        <dbReference type="PROSITE-ProRule" id="PRU00708"/>
    </source>
</evidence>
<dbReference type="SMART" id="SM00463">
    <property type="entry name" value="SMR"/>
    <property type="match status" value="1"/>
</dbReference>
<dbReference type="PANTHER" id="PTHR47447">
    <property type="entry name" value="OS03G0856100 PROTEIN"/>
    <property type="match status" value="1"/>
</dbReference>
<dbReference type="InterPro" id="IPR002625">
    <property type="entry name" value="Smr_dom"/>
</dbReference>
<feature type="region of interest" description="Disordered" evidence="4">
    <location>
        <begin position="167"/>
        <end position="206"/>
    </location>
</feature>
<dbReference type="Proteomes" id="UP000823674">
    <property type="component" value="Chromosome A04"/>
</dbReference>
<feature type="repeat" description="PPR" evidence="3">
    <location>
        <begin position="682"/>
        <end position="716"/>
    </location>
</feature>
<keyword evidence="7" id="KW-1185">Reference proteome</keyword>
<feature type="repeat" description="PPR" evidence="3">
    <location>
        <begin position="577"/>
        <end position="611"/>
    </location>
</feature>
<evidence type="ECO:0000313" key="6">
    <source>
        <dbReference type="EMBL" id="KAG5401821.1"/>
    </source>
</evidence>
<dbReference type="NCBIfam" id="TIGR00756">
    <property type="entry name" value="PPR"/>
    <property type="match status" value="9"/>
</dbReference>
<proteinExistence type="inferred from homology"/>
<dbReference type="Gene3D" id="3.30.1370.110">
    <property type="match status" value="1"/>
</dbReference>
<reference evidence="6 7" key="1">
    <citation type="submission" date="2021-03" db="EMBL/GenBank/DDBJ databases">
        <authorList>
            <person name="King G.J."/>
            <person name="Bancroft I."/>
            <person name="Baten A."/>
            <person name="Bloomfield J."/>
            <person name="Borpatragohain P."/>
            <person name="He Z."/>
            <person name="Irish N."/>
            <person name="Irwin J."/>
            <person name="Liu K."/>
            <person name="Mauleon R.P."/>
            <person name="Moore J."/>
            <person name="Morris R."/>
            <person name="Ostergaard L."/>
            <person name="Wang B."/>
            <person name="Wells R."/>
        </authorList>
    </citation>
    <scope>NUCLEOTIDE SEQUENCE [LARGE SCALE GENOMIC DNA]</scope>
    <source>
        <strain evidence="6">R-o-18</strain>
        <tissue evidence="6">Leaf</tissue>
    </source>
</reference>
<feature type="region of interest" description="Disordered" evidence="4">
    <location>
        <begin position="21"/>
        <end position="61"/>
    </location>
</feature>
<feature type="repeat" description="PPR" evidence="3">
    <location>
        <begin position="471"/>
        <end position="506"/>
    </location>
</feature>
<dbReference type="InterPro" id="IPR002885">
    <property type="entry name" value="PPR_rpt"/>
</dbReference>
<feature type="repeat" description="PPR" evidence="3">
    <location>
        <begin position="542"/>
        <end position="576"/>
    </location>
</feature>
<comment type="similarity">
    <text evidence="1">Belongs to the PPR family. P subfamily.</text>
</comment>
<feature type="repeat" description="PPR" evidence="3">
    <location>
        <begin position="647"/>
        <end position="681"/>
    </location>
</feature>